<dbReference type="InterPro" id="IPR003439">
    <property type="entry name" value="ABC_transporter-like_ATP-bd"/>
</dbReference>
<proteinExistence type="predicted"/>
<dbReference type="SUPFAM" id="SSF52540">
    <property type="entry name" value="P-loop containing nucleoside triphosphate hydrolases"/>
    <property type="match status" value="1"/>
</dbReference>
<organism evidence="2">
    <name type="scientific">marine sediment metagenome</name>
    <dbReference type="NCBI Taxonomy" id="412755"/>
    <lineage>
        <taxon>unclassified sequences</taxon>
        <taxon>metagenomes</taxon>
        <taxon>ecological metagenomes</taxon>
    </lineage>
</organism>
<accession>X1TR28</accession>
<reference evidence="2" key="1">
    <citation type="journal article" date="2014" name="Front. Microbiol.">
        <title>High frequency of phylogenetically diverse reductive dehalogenase-homologous genes in deep subseafloor sedimentary metagenomes.</title>
        <authorList>
            <person name="Kawai M."/>
            <person name="Futagami T."/>
            <person name="Toyoda A."/>
            <person name="Takaki Y."/>
            <person name="Nishi S."/>
            <person name="Hori S."/>
            <person name="Arai W."/>
            <person name="Tsubouchi T."/>
            <person name="Morono Y."/>
            <person name="Uchiyama I."/>
            <person name="Ito T."/>
            <person name="Fujiyama A."/>
            <person name="Inagaki F."/>
            <person name="Takami H."/>
        </authorList>
    </citation>
    <scope>NUCLEOTIDE SEQUENCE</scope>
    <source>
        <strain evidence="2">Expedition CK06-06</strain>
    </source>
</reference>
<name>X1TR28_9ZZZZ</name>
<dbReference type="PANTHER" id="PTHR43869:SF1">
    <property type="entry name" value="GLYCINE BETAINE_PROLINE BETAINE TRANSPORT SYSTEM ATP-BINDING PROTEIN PROV"/>
    <property type="match status" value="1"/>
</dbReference>
<comment type="caution">
    <text evidence="2">The sequence shown here is derived from an EMBL/GenBank/DDBJ whole genome shotgun (WGS) entry which is preliminary data.</text>
</comment>
<evidence type="ECO:0000259" key="1">
    <source>
        <dbReference type="Pfam" id="PF00005"/>
    </source>
</evidence>
<dbReference type="Gene3D" id="3.40.50.300">
    <property type="entry name" value="P-loop containing nucleotide triphosphate hydrolases"/>
    <property type="match status" value="1"/>
</dbReference>
<dbReference type="GO" id="GO:0016887">
    <property type="term" value="F:ATP hydrolysis activity"/>
    <property type="evidence" value="ECO:0007669"/>
    <property type="project" value="InterPro"/>
</dbReference>
<dbReference type="PANTHER" id="PTHR43869">
    <property type="entry name" value="GLYCINE BETAINE/PROLINE BETAINE TRANSPORT SYSTEM ATP-BINDING PROTEIN PROV"/>
    <property type="match status" value="1"/>
</dbReference>
<evidence type="ECO:0000313" key="2">
    <source>
        <dbReference type="EMBL" id="GAI90000.1"/>
    </source>
</evidence>
<feature type="domain" description="ABC transporter" evidence="1">
    <location>
        <begin position="47"/>
        <end position="127"/>
    </location>
</feature>
<gene>
    <name evidence="2" type="ORF">S12H4_38151</name>
</gene>
<dbReference type="InterPro" id="IPR027417">
    <property type="entry name" value="P-loop_NTPase"/>
</dbReference>
<dbReference type="InterPro" id="IPR051921">
    <property type="entry name" value="ABC_osmolyte_uptake_ATP-bind"/>
</dbReference>
<protein>
    <recommendedName>
        <fullName evidence="1">ABC transporter domain-containing protein</fullName>
    </recommendedName>
</protein>
<dbReference type="Pfam" id="PF00005">
    <property type="entry name" value="ABC_tran"/>
    <property type="match status" value="1"/>
</dbReference>
<sequence length="128" mass="14343">MSEEKVEVLCQNLWKVFGPHPESVLNIVNNGATKQDVLEQTGHVIAVKDVSFEVRENEIFVVMGLSGSGKSTLVRCINRLIEPTKGRVLIDGADIAQMSDAELQELRRHKLSMVFQSFGLLPHRSVWD</sequence>
<dbReference type="EMBL" id="BARW01022934">
    <property type="protein sequence ID" value="GAI90000.1"/>
    <property type="molecule type" value="Genomic_DNA"/>
</dbReference>
<dbReference type="GO" id="GO:0005524">
    <property type="term" value="F:ATP binding"/>
    <property type="evidence" value="ECO:0007669"/>
    <property type="project" value="InterPro"/>
</dbReference>
<dbReference type="AlphaFoldDB" id="X1TR28"/>
<feature type="non-terminal residue" evidence="2">
    <location>
        <position position="128"/>
    </location>
</feature>